<comment type="caution">
    <text evidence="1">The sequence shown here is derived from an EMBL/GenBank/DDBJ whole genome shotgun (WGS) entry which is preliminary data.</text>
</comment>
<dbReference type="EMBL" id="BRLB01000011">
    <property type="protein sequence ID" value="GKX30677.1"/>
    <property type="molecule type" value="Genomic_DNA"/>
</dbReference>
<evidence type="ECO:0000313" key="1">
    <source>
        <dbReference type="EMBL" id="GKX30677.1"/>
    </source>
</evidence>
<evidence type="ECO:0000313" key="2">
    <source>
        <dbReference type="Proteomes" id="UP001144256"/>
    </source>
</evidence>
<dbReference type="RefSeq" id="WP_281817073.1">
    <property type="nucleotide sequence ID" value="NZ_BRLB01000011.1"/>
</dbReference>
<name>A0A9W6DGM0_9FIRM</name>
<reference evidence="1" key="1">
    <citation type="submission" date="2022-06" db="EMBL/GenBank/DDBJ databases">
        <title>Vallitalea longa sp. nov., an anaerobic bacterium isolated from marine sediment.</title>
        <authorList>
            <person name="Hirano S."/>
            <person name="Terahara T."/>
            <person name="Mori K."/>
            <person name="Hamada M."/>
            <person name="Matsumoto R."/>
            <person name="Kobayashi T."/>
        </authorList>
    </citation>
    <scope>NUCLEOTIDE SEQUENCE</scope>
    <source>
        <strain evidence="1">SH18-1</strain>
    </source>
</reference>
<gene>
    <name evidence="1" type="ORF">SH1V18_31570</name>
</gene>
<sequence length="227" mass="26477">MRRRMIVCSILVSLFLINVFVFCHKDNDGTYVGTTFADPHQISQFVLYGSDNNKFTIYEPVTSVEESKVGSDLLNKANFRPLKGKDIFDYDKNLLFVGEVEDESGDILQHIQQQYIVNDGWDFIIFSAYEIKGFNMDLYDKNKDIFGNKVNIYKINGEKVVQVELSNKGLNYYYYIYDKEDKDNNLYMGVTRANEIFTYQNGILYYVAYTIDVENDTILDILDNFIK</sequence>
<dbReference type="AlphaFoldDB" id="A0A9W6DGM0"/>
<organism evidence="1 2">
    <name type="scientific">Vallitalea longa</name>
    <dbReference type="NCBI Taxonomy" id="2936439"/>
    <lineage>
        <taxon>Bacteria</taxon>
        <taxon>Bacillati</taxon>
        <taxon>Bacillota</taxon>
        <taxon>Clostridia</taxon>
        <taxon>Lachnospirales</taxon>
        <taxon>Vallitaleaceae</taxon>
        <taxon>Vallitalea</taxon>
    </lineage>
</organism>
<keyword evidence="2" id="KW-1185">Reference proteome</keyword>
<protein>
    <submittedName>
        <fullName evidence="1">Uncharacterized protein</fullName>
    </submittedName>
</protein>
<dbReference type="Proteomes" id="UP001144256">
    <property type="component" value="Unassembled WGS sequence"/>
</dbReference>
<proteinExistence type="predicted"/>
<accession>A0A9W6DGM0</accession>